<dbReference type="GO" id="GO:0004040">
    <property type="term" value="F:amidase activity"/>
    <property type="evidence" value="ECO:0007669"/>
    <property type="project" value="InterPro"/>
</dbReference>
<dbReference type="STRING" id="1399147.P618_200500"/>
<proteinExistence type="predicted"/>
<dbReference type="Pfam" id="PF01832">
    <property type="entry name" value="Glucosaminidase"/>
    <property type="match status" value="1"/>
</dbReference>
<gene>
    <name evidence="3" type="ORF">P618_200500</name>
</gene>
<feature type="chain" id="PRO_5004881229" evidence="1">
    <location>
        <begin position="22"/>
        <end position="286"/>
    </location>
</feature>
<dbReference type="OrthoDB" id="9788155at2"/>
<name>W6TEN5_HOLOB</name>
<dbReference type="PANTHER" id="PTHR40572:SF1">
    <property type="entry name" value="PROTEIN BAX"/>
    <property type="match status" value="1"/>
</dbReference>
<accession>W6TEN5</accession>
<evidence type="ECO:0000256" key="1">
    <source>
        <dbReference type="SAM" id="SignalP"/>
    </source>
</evidence>
<organism evidence="3 4">
    <name type="scientific">Holospora obtusa F1</name>
    <dbReference type="NCBI Taxonomy" id="1399147"/>
    <lineage>
        <taxon>Bacteria</taxon>
        <taxon>Pseudomonadati</taxon>
        <taxon>Pseudomonadota</taxon>
        <taxon>Alphaproteobacteria</taxon>
        <taxon>Holosporales</taxon>
        <taxon>Holosporaceae</taxon>
        <taxon>Holospora</taxon>
    </lineage>
</organism>
<feature type="signal peptide" evidence="1">
    <location>
        <begin position="1"/>
        <end position="21"/>
    </location>
</feature>
<dbReference type="InterPro" id="IPR053195">
    <property type="entry name" value="Bax-like"/>
</dbReference>
<sequence length="286" mass="34538">MYRWAFLVNIGVFSISFSSTAKNTTMSTEKIYHMWEKKQRLSYDKKSFIRTMYWKIWKENYRILYARMILLNMIRKNHQKKKLTFKEKVFLNQACKYYKVSSWKNLLNRMDVIPISMALAQSIQECGWGRSFSCLNKNAYFGMMSTGKKCHRYHTPEHSVQAYIRTLNTHRGYKKFRAIRQMMRERNQDLRGYILINELYSYCEDPNYPKIIQKIARKYHLFIFDLMIENAYRHVLVSDLNSKKIFEFKQRCFDLAKHPKGAHFLAQMLWTKICENFSKVQFASVL</sequence>
<dbReference type="RefSeq" id="WP_021827634.1">
    <property type="nucleotide sequence ID" value="NZ_AWTR02000052.1"/>
</dbReference>
<keyword evidence="1" id="KW-0732">Signal</keyword>
<keyword evidence="4" id="KW-1185">Reference proteome</keyword>
<dbReference type="PANTHER" id="PTHR40572">
    <property type="entry name" value="PROTEIN BAX"/>
    <property type="match status" value="1"/>
</dbReference>
<dbReference type="Gene3D" id="1.10.530.10">
    <property type="match status" value="1"/>
</dbReference>
<dbReference type="AlphaFoldDB" id="W6TEN5"/>
<dbReference type="eggNOG" id="COG2992">
    <property type="taxonomic scope" value="Bacteria"/>
</dbReference>
<dbReference type="Proteomes" id="UP000019112">
    <property type="component" value="Unassembled WGS sequence"/>
</dbReference>
<dbReference type="EMBL" id="AWTR02000052">
    <property type="protein sequence ID" value="ETZ07316.1"/>
    <property type="molecule type" value="Genomic_DNA"/>
</dbReference>
<comment type="caution">
    <text evidence="3">The sequence shown here is derived from an EMBL/GenBank/DDBJ whole genome shotgun (WGS) entry which is preliminary data.</text>
</comment>
<evidence type="ECO:0000259" key="2">
    <source>
        <dbReference type="Pfam" id="PF01832"/>
    </source>
</evidence>
<feature type="domain" description="Mannosyl-glycoprotein endo-beta-N-acetylglucosamidase-like" evidence="2">
    <location>
        <begin position="103"/>
        <end position="221"/>
    </location>
</feature>
<evidence type="ECO:0000313" key="4">
    <source>
        <dbReference type="Proteomes" id="UP000019112"/>
    </source>
</evidence>
<evidence type="ECO:0000313" key="3">
    <source>
        <dbReference type="EMBL" id="ETZ07316.1"/>
    </source>
</evidence>
<dbReference type="InterPro" id="IPR002901">
    <property type="entry name" value="MGlyc_endo_b_GlcNAc-like_dom"/>
</dbReference>
<protein>
    <submittedName>
        <fullName evidence="3">Protein bax</fullName>
    </submittedName>
</protein>
<reference evidence="3 4" key="1">
    <citation type="journal article" date="2014" name="FEMS Microbiol. Lett.">
        <title>Draft genome sequences of three Holospora species (Holospora obtusa, Holospora undulata, and Holospora elegans), endonuclear symbiotic bacteria of the ciliate Paramecium caudatum.</title>
        <authorList>
            <person name="Dohra H."/>
            <person name="Tanaka K."/>
            <person name="Suzuki T."/>
            <person name="Fujishima M."/>
            <person name="Suzuki H."/>
        </authorList>
    </citation>
    <scope>NUCLEOTIDE SEQUENCE [LARGE SCALE GENOMIC DNA]</scope>
    <source>
        <strain evidence="3 4">F1</strain>
    </source>
</reference>